<dbReference type="Pfam" id="PF21882">
    <property type="entry name" value="Gp53-like_C"/>
    <property type="match status" value="1"/>
</dbReference>
<sequence>MIDENSTFGGFLTEIGEAKQSNANALEIPWKLTHMLLGDANGTDPVPQHDQTQLIHQVHRAAINQLFVDPNNPAILIAEIVLPPNVGGWWIRELGIEDEDGDFVAVANCAPSYKPLLAQGSGRNQVVRMHLILSNTANVELKIDPSVVLATRKYADDGDHATAQGAAEALQQHAESRDHPLATADDRGMVIKASQPEVDAGNDDGKFVTAKKLKNWAANWVKQATETVAGMLKVATQEQVDTGEDDATAVTPKKLRWGFNVHYGYNGYVEFPSWMGGLIIQWIRADFSGNITYTLPTTFPNALWGGASSDHGSPERIATFSAETNGPVTTVELATDAPESSVHPSYFLFIGH</sequence>
<name>A0A1G9DVE0_9GAMM</name>
<feature type="domain" description="Putative tail fiber protein gp53-like C-terminal" evidence="2">
    <location>
        <begin position="276"/>
        <end position="352"/>
    </location>
</feature>
<dbReference type="InterPro" id="IPR022225">
    <property type="entry name" value="Phage_tail_fibre_N"/>
</dbReference>
<dbReference type="PANTHER" id="PTHR35191">
    <property type="entry name" value="PROPHAGE SIDE TAIL FIBER PROTEIN HOMOLOG STFQ-RELATED"/>
    <property type="match status" value="1"/>
</dbReference>
<proteinExistence type="predicted"/>
<dbReference type="AlphaFoldDB" id="A0A1G9DVE0"/>
<dbReference type="OrthoDB" id="9810174at2"/>
<reference evidence="3 4" key="1">
    <citation type="submission" date="2016-10" db="EMBL/GenBank/DDBJ databases">
        <authorList>
            <person name="de Groot N.N."/>
        </authorList>
    </citation>
    <scope>NUCLEOTIDE SEQUENCE [LARGE SCALE GENOMIC DNA]</scope>
    <source>
        <strain evidence="3 4">CGMCC 1.6133</strain>
    </source>
</reference>
<evidence type="ECO:0000259" key="1">
    <source>
        <dbReference type="Pfam" id="PF12571"/>
    </source>
</evidence>
<accession>A0A1G9DVE0</accession>
<dbReference type="Proteomes" id="UP000198525">
    <property type="component" value="Unassembled WGS sequence"/>
</dbReference>
<feature type="domain" description="Phage tail fibre protein N-terminal" evidence="1">
    <location>
        <begin position="7"/>
        <end position="153"/>
    </location>
</feature>
<dbReference type="RefSeq" id="WP_089689041.1">
    <property type="nucleotide sequence ID" value="NZ_FNES01000023.1"/>
</dbReference>
<dbReference type="InterPro" id="IPR054075">
    <property type="entry name" value="Gp53-like_C"/>
</dbReference>
<dbReference type="EMBL" id="FNES01000023">
    <property type="protein sequence ID" value="SDK67818.1"/>
    <property type="molecule type" value="Genomic_DNA"/>
</dbReference>
<dbReference type="InterPro" id="IPR051934">
    <property type="entry name" value="Phage_Tail_Fiber_Structural"/>
</dbReference>
<protein>
    <submittedName>
        <fullName evidence="3">Phage tail-collar fibre protein</fullName>
    </submittedName>
</protein>
<dbReference type="STRING" id="376427.SAMN04487954_12323"/>
<dbReference type="Pfam" id="PF12571">
    <property type="entry name" value="Phage_tail_fib"/>
    <property type="match status" value="1"/>
</dbReference>
<dbReference type="Gene3D" id="2.60.40.3940">
    <property type="match status" value="1"/>
</dbReference>
<evidence type="ECO:0000259" key="2">
    <source>
        <dbReference type="Pfam" id="PF21882"/>
    </source>
</evidence>
<organism evidence="3 4">
    <name type="scientific">Billgrantia gudaonensis</name>
    <dbReference type="NCBI Taxonomy" id="376427"/>
    <lineage>
        <taxon>Bacteria</taxon>
        <taxon>Pseudomonadati</taxon>
        <taxon>Pseudomonadota</taxon>
        <taxon>Gammaproteobacteria</taxon>
        <taxon>Oceanospirillales</taxon>
        <taxon>Halomonadaceae</taxon>
        <taxon>Billgrantia</taxon>
    </lineage>
</organism>
<dbReference type="PANTHER" id="PTHR35191:SF1">
    <property type="entry name" value="PROPHAGE SIDE TAIL FIBER PROTEIN HOMOLOG STFQ-RELATED"/>
    <property type="match status" value="1"/>
</dbReference>
<evidence type="ECO:0000313" key="3">
    <source>
        <dbReference type="EMBL" id="SDK67818.1"/>
    </source>
</evidence>
<keyword evidence="4" id="KW-1185">Reference proteome</keyword>
<gene>
    <name evidence="3" type="ORF">SAMN04487954_12323</name>
</gene>
<evidence type="ECO:0000313" key="4">
    <source>
        <dbReference type="Proteomes" id="UP000198525"/>
    </source>
</evidence>